<evidence type="ECO:0000313" key="2">
    <source>
        <dbReference type="Proteomes" id="UP000800040"/>
    </source>
</evidence>
<dbReference type="PANTHER" id="PTHR24148">
    <property type="entry name" value="ANKYRIN REPEAT DOMAIN-CONTAINING PROTEIN 39 HOMOLOG-RELATED"/>
    <property type="match status" value="1"/>
</dbReference>
<reference evidence="1" key="1">
    <citation type="submission" date="2020-01" db="EMBL/GenBank/DDBJ databases">
        <authorList>
            <consortium name="DOE Joint Genome Institute"/>
            <person name="Haridas S."/>
            <person name="Albert R."/>
            <person name="Binder M."/>
            <person name="Bloem J."/>
            <person name="Labutti K."/>
            <person name="Salamov A."/>
            <person name="Andreopoulos B."/>
            <person name="Baker S.E."/>
            <person name="Barry K."/>
            <person name="Bills G."/>
            <person name="Bluhm B.H."/>
            <person name="Cannon C."/>
            <person name="Castanera R."/>
            <person name="Culley D.E."/>
            <person name="Daum C."/>
            <person name="Ezra D."/>
            <person name="Gonzalez J.B."/>
            <person name="Henrissat B."/>
            <person name="Kuo A."/>
            <person name="Liang C."/>
            <person name="Lipzen A."/>
            <person name="Lutzoni F."/>
            <person name="Magnuson J."/>
            <person name="Mondo S."/>
            <person name="Nolan M."/>
            <person name="Ohm R."/>
            <person name="Pangilinan J."/>
            <person name="Park H.-J."/>
            <person name="Ramirez L."/>
            <person name="Alfaro M."/>
            <person name="Sun H."/>
            <person name="Tritt A."/>
            <person name="Yoshinaga Y."/>
            <person name="Zwiers L.-H."/>
            <person name="Turgeon B.G."/>
            <person name="Goodwin S.B."/>
            <person name="Spatafora J.W."/>
            <person name="Crous P.W."/>
            <person name="Grigoriev I.V."/>
        </authorList>
    </citation>
    <scope>NUCLEOTIDE SEQUENCE</scope>
    <source>
        <strain evidence="1">P77</strain>
    </source>
</reference>
<dbReference type="OrthoDB" id="5386682at2759"/>
<evidence type="ECO:0000313" key="1">
    <source>
        <dbReference type="EMBL" id="KAF1838217.1"/>
    </source>
</evidence>
<dbReference type="Proteomes" id="UP000800040">
    <property type="component" value="Unassembled WGS sequence"/>
</dbReference>
<organism evidence="1 2">
    <name type="scientific">Decorospora gaudefroyi</name>
    <dbReference type="NCBI Taxonomy" id="184978"/>
    <lineage>
        <taxon>Eukaryota</taxon>
        <taxon>Fungi</taxon>
        <taxon>Dikarya</taxon>
        <taxon>Ascomycota</taxon>
        <taxon>Pezizomycotina</taxon>
        <taxon>Dothideomycetes</taxon>
        <taxon>Pleosporomycetidae</taxon>
        <taxon>Pleosporales</taxon>
        <taxon>Pleosporineae</taxon>
        <taxon>Pleosporaceae</taxon>
        <taxon>Decorospora</taxon>
    </lineage>
</organism>
<dbReference type="PANTHER" id="PTHR24148:SF64">
    <property type="entry name" value="HETEROKARYON INCOMPATIBILITY DOMAIN-CONTAINING PROTEIN"/>
    <property type="match status" value="1"/>
</dbReference>
<accession>A0A6A5KQA0</accession>
<dbReference type="EMBL" id="ML975254">
    <property type="protein sequence ID" value="KAF1838217.1"/>
    <property type="molecule type" value="Genomic_DNA"/>
</dbReference>
<sequence length="526" mass="60397">MIVWMRRCRISRLRARRDTCGSIKSASTSPAPWSGTTRSELWAISTRKAKWYWRGWALVYRCPGACWNLFMRLDLCIKTETPLQIGWDELAELLTHDSQLLDGISLLLQNKWFSRAWVFQDIALSKHATFLIGNITVPFLMLQWITSMVPPPLLAPPAPLHDPRSKGHISLPVQSSRVLSTMHNLWWTMSHKHPVGGSQFIWLLSRISHISETSDPRDAVYAFLGLQLEPSITIEPSYTSSREDVLIDTAISIIRGSGSLDTLAYCDRLRNPEPTGHLLPSWVPDWKAPLARPPLRMYRLPSPVQSFWKHSWLATTNKCELRVKGIRIDTISKLFEPAFRYQTDIGEQDLEEYINLDGRLKDIEEHISCTRERLLRVIIAPHYLRGVDAVYRGHEPSRVELSPIEAYLDTYDQYINARQDDSEFSENSTFGDMRYYTSHAENRHIFLSERGFLGLVSRTCEGSIICLITGLNGLVVLRPSGANRFSVVECVLGNRACTKSMTTYAKILLWTSRRGRYKTKRLRNLY</sequence>
<dbReference type="InterPro" id="IPR052895">
    <property type="entry name" value="HetReg/Transcr_Mod"/>
</dbReference>
<name>A0A6A5KQA0_9PLEO</name>
<protein>
    <recommendedName>
        <fullName evidence="3">Heterokaryon incompatibility domain-containing protein</fullName>
    </recommendedName>
</protein>
<gene>
    <name evidence="1" type="ORF">BDW02DRAFT_565254</name>
</gene>
<dbReference type="AlphaFoldDB" id="A0A6A5KQA0"/>
<evidence type="ECO:0008006" key="3">
    <source>
        <dbReference type="Google" id="ProtNLM"/>
    </source>
</evidence>
<keyword evidence="2" id="KW-1185">Reference proteome</keyword>
<proteinExistence type="predicted"/>